<feature type="domain" description="UspA" evidence="1">
    <location>
        <begin position="5"/>
        <end position="143"/>
    </location>
</feature>
<dbReference type="RefSeq" id="WP_224829354.1">
    <property type="nucleotide sequence ID" value="NZ_JAIVEF010000028.1"/>
</dbReference>
<name>A0ABD5Q9L3_9EURY</name>
<dbReference type="AlphaFoldDB" id="A0ABD5Q9L3"/>
<evidence type="ECO:0000313" key="3">
    <source>
        <dbReference type="Proteomes" id="UP001595925"/>
    </source>
</evidence>
<dbReference type="CDD" id="cd00293">
    <property type="entry name" value="USP-like"/>
    <property type="match status" value="1"/>
</dbReference>
<organism evidence="2 3">
    <name type="scientific">Saliphagus infecundisoli</name>
    <dbReference type="NCBI Taxonomy" id="1849069"/>
    <lineage>
        <taxon>Archaea</taxon>
        <taxon>Methanobacteriati</taxon>
        <taxon>Methanobacteriota</taxon>
        <taxon>Stenosarchaea group</taxon>
        <taxon>Halobacteria</taxon>
        <taxon>Halobacteriales</taxon>
        <taxon>Natrialbaceae</taxon>
        <taxon>Saliphagus</taxon>
    </lineage>
</organism>
<keyword evidence="3" id="KW-1185">Reference proteome</keyword>
<reference evidence="2 3" key="1">
    <citation type="journal article" date="2019" name="Int. J. Syst. Evol. Microbiol.">
        <title>The Global Catalogue of Microorganisms (GCM) 10K type strain sequencing project: providing services to taxonomists for standard genome sequencing and annotation.</title>
        <authorList>
            <consortium name="The Broad Institute Genomics Platform"/>
            <consortium name="The Broad Institute Genome Sequencing Center for Infectious Disease"/>
            <person name="Wu L."/>
            <person name="Ma J."/>
        </authorList>
    </citation>
    <scope>NUCLEOTIDE SEQUENCE [LARGE SCALE GENOMIC DNA]</scope>
    <source>
        <strain evidence="2 3">CGMCC 1.15824</strain>
    </source>
</reference>
<dbReference type="InterPro" id="IPR014729">
    <property type="entry name" value="Rossmann-like_a/b/a_fold"/>
</dbReference>
<sequence>MDRPLVVTDSSDSVIDVIEEAGELAELSGAPLTVLTVVTEEEYQNDAEVLGAIADMEGSSYSVEPATYAQEVAETAISDLLTDRDVETEAVGRYVDDDGDRADAIIEVAEERDCDYVFLLGRRRSPAGKAIFGDTAQAVILNFDGYVVTTAR</sequence>
<dbReference type="SUPFAM" id="SSF52402">
    <property type="entry name" value="Adenine nucleotide alpha hydrolases-like"/>
    <property type="match status" value="1"/>
</dbReference>
<dbReference type="EMBL" id="JBHSJG010000001">
    <property type="protein sequence ID" value="MFC4986252.1"/>
    <property type="molecule type" value="Genomic_DNA"/>
</dbReference>
<comment type="caution">
    <text evidence="2">The sequence shown here is derived from an EMBL/GenBank/DDBJ whole genome shotgun (WGS) entry which is preliminary data.</text>
</comment>
<dbReference type="Pfam" id="PF00582">
    <property type="entry name" value="Usp"/>
    <property type="match status" value="1"/>
</dbReference>
<protein>
    <submittedName>
        <fullName evidence="2">Universal stress protein</fullName>
    </submittedName>
</protein>
<dbReference type="Gene3D" id="3.40.50.620">
    <property type="entry name" value="HUPs"/>
    <property type="match status" value="1"/>
</dbReference>
<accession>A0ABD5Q9L3</accession>
<dbReference type="Proteomes" id="UP001595925">
    <property type="component" value="Unassembled WGS sequence"/>
</dbReference>
<evidence type="ECO:0000313" key="2">
    <source>
        <dbReference type="EMBL" id="MFC4986252.1"/>
    </source>
</evidence>
<proteinExistence type="predicted"/>
<evidence type="ECO:0000259" key="1">
    <source>
        <dbReference type="Pfam" id="PF00582"/>
    </source>
</evidence>
<gene>
    <name evidence="2" type="ORF">ACFPFO_00365</name>
</gene>
<dbReference type="InterPro" id="IPR006016">
    <property type="entry name" value="UspA"/>
</dbReference>